<dbReference type="CDD" id="cd00887">
    <property type="entry name" value="MoeA"/>
    <property type="match status" value="1"/>
</dbReference>
<dbReference type="GO" id="GO:0046872">
    <property type="term" value="F:metal ion binding"/>
    <property type="evidence" value="ECO:0007669"/>
    <property type="project" value="UniProtKB-UniRule"/>
</dbReference>
<name>A0A7Y4P2R8_9ACTN</name>
<evidence type="ECO:0000256" key="5">
    <source>
        <dbReference type="ARBA" id="ARBA00022505"/>
    </source>
</evidence>
<dbReference type="Pfam" id="PF03453">
    <property type="entry name" value="MoeA_N"/>
    <property type="match status" value="1"/>
</dbReference>
<dbReference type="InterPro" id="IPR036688">
    <property type="entry name" value="MoeA_C_domain_IV_sf"/>
</dbReference>
<dbReference type="GO" id="GO:0061599">
    <property type="term" value="F:molybdopterin molybdotransferase activity"/>
    <property type="evidence" value="ECO:0007669"/>
    <property type="project" value="UniProtKB-UniRule"/>
</dbReference>
<dbReference type="InterPro" id="IPR038987">
    <property type="entry name" value="MoeA-like"/>
</dbReference>
<dbReference type="UniPathway" id="UPA00344"/>
<evidence type="ECO:0000313" key="15">
    <source>
        <dbReference type="Proteomes" id="UP000534306"/>
    </source>
</evidence>
<reference evidence="14 15" key="1">
    <citation type="submission" date="2020-05" db="EMBL/GenBank/DDBJ databases">
        <title>Genome sequence of Kribbella sandramycini ATCC 39419.</title>
        <authorList>
            <person name="Maclea K.S."/>
            <person name="Fair J.L."/>
        </authorList>
    </citation>
    <scope>NUCLEOTIDE SEQUENCE [LARGE SCALE GENOMIC DNA]</scope>
    <source>
        <strain evidence="14 15">ATCC 39419</strain>
    </source>
</reference>
<comment type="function">
    <text evidence="2 11">Catalyzes the insertion of molybdate into adenylated molybdopterin with the concomitant release of AMP.</text>
</comment>
<evidence type="ECO:0000256" key="9">
    <source>
        <dbReference type="ARBA" id="ARBA00023150"/>
    </source>
</evidence>
<dbReference type="Gene3D" id="3.90.105.10">
    <property type="entry name" value="Molybdopterin biosynthesis moea protein, domain 2"/>
    <property type="match status" value="1"/>
</dbReference>
<protein>
    <recommendedName>
        <fullName evidence="11">Molybdopterin molybdenumtransferase</fullName>
        <ecNumber evidence="11">2.10.1.1</ecNumber>
    </recommendedName>
</protein>
<comment type="caution">
    <text evidence="14">The sequence shown here is derived from an EMBL/GenBank/DDBJ whole genome shotgun (WGS) entry which is preliminary data.</text>
</comment>
<dbReference type="NCBIfam" id="TIGR00177">
    <property type="entry name" value="molyb_syn"/>
    <property type="match status" value="1"/>
</dbReference>
<dbReference type="Gene3D" id="3.40.980.10">
    <property type="entry name" value="MoaB/Mog-like domain"/>
    <property type="match status" value="1"/>
</dbReference>
<evidence type="ECO:0000256" key="4">
    <source>
        <dbReference type="ARBA" id="ARBA00010763"/>
    </source>
</evidence>
<evidence type="ECO:0000313" key="16">
    <source>
        <dbReference type="Proteomes" id="UP000553957"/>
    </source>
</evidence>
<comment type="catalytic activity">
    <reaction evidence="10">
        <text>adenylyl-molybdopterin + molybdate = Mo-molybdopterin + AMP + H(+)</text>
        <dbReference type="Rhea" id="RHEA:35047"/>
        <dbReference type="ChEBI" id="CHEBI:15378"/>
        <dbReference type="ChEBI" id="CHEBI:36264"/>
        <dbReference type="ChEBI" id="CHEBI:62727"/>
        <dbReference type="ChEBI" id="CHEBI:71302"/>
        <dbReference type="ChEBI" id="CHEBI:456215"/>
        <dbReference type="EC" id="2.10.1.1"/>
    </reaction>
</comment>
<dbReference type="Proteomes" id="UP000553957">
    <property type="component" value="Unassembled WGS sequence"/>
</dbReference>
<keyword evidence="6 11" id="KW-0808">Transferase</keyword>
<dbReference type="Pfam" id="PF00994">
    <property type="entry name" value="MoCF_biosynth"/>
    <property type="match status" value="1"/>
</dbReference>
<evidence type="ECO:0000256" key="3">
    <source>
        <dbReference type="ARBA" id="ARBA00005046"/>
    </source>
</evidence>
<comment type="similarity">
    <text evidence="4 11">Belongs to the MoeA family.</text>
</comment>
<keyword evidence="15" id="KW-1185">Reference proteome</keyword>
<dbReference type="EMBL" id="JACHKF010000001">
    <property type="protein sequence ID" value="MBB6571683.1"/>
    <property type="molecule type" value="Genomic_DNA"/>
</dbReference>
<dbReference type="GO" id="GO:0006777">
    <property type="term" value="P:Mo-molybdopterin cofactor biosynthetic process"/>
    <property type="evidence" value="ECO:0007669"/>
    <property type="project" value="UniProtKB-UniRule"/>
</dbReference>
<dbReference type="GO" id="GO:0005829">
    <property type="term" value="C:cytosol"/>
    <property type="evidence" value="ECO:0007669"/>
    <property type="project" value="TreeGrafter"/>
</dbReference>
<keyword evidence="8 11" id="KW-0460">Magnesium</keyword>
<dbReference type="EC" id="2.10.1.1" evidence="11"/>
<evidence type="ECO:0000313" key="14">
    <source>
        <dbReference type="EMBL" id="NOL44328.1"/>
    </source>
</evidence>
<evidence type="ECO:0000256" key="10">
    <source>
        <dbReference type="ARBA" id="ARBA00047317"/>
    </source>
</evidence>
<dbReference type="PANTHER" id="PTHR10192:SF5">
    <property type="entry name" value="GEPHYRIN"/>
    <property type="match status" value="1"/>
</dbReference>
<evidence type="ECO:0000256" key="6">
    <source>
        <dbReference type="ARBA" id="ARBA00022679"/>
    </source>
</evidence>
<evidence type="ECO:0000256" key="7">
    <source>
        <dbReference type="ARBA" id="ARBA00022723"/>
    </source>
</evidence>
<dbReference type="RefSeq" id="WP_171677573.1">
    <property type="nucleotide sequence ID" value="NZ_BAAAGT010000009.1"/>
</dbReference>
<evidence type="ECO:0000256" key="8">
    <source>
        <dbReference type="ARBA" id="ARBA00022842"/>
    </source>
</evidence>
<proteinExistence type="inferred from homology"/>
<dbReference type="SMART" id="SM00852">
    <property type="entry name" value="MoCF_biosynth"/>
    <property type="match status" value="1"/>
</dbReference>
<dbReference type="NCBIfam" id="NF045515">
    <property type="entry name" value="Glp_gephyrin"/>
    <property type="match status" value="1"/>
</dbReference>
<evidence type="ECO:0000256" key="11">
    <source>
        <dbReference type="RuleBase" id="RU365090"/>
    </source>
</evidence>
<dbReference type="AlphaFoldDB" id="A0A7Y4P2R8"/>
<reference evidence="13 16" key="2">
    <citation type="submission" date="2020-08" db="EMBL/GenBank/DDBJ databases">
        <title>Sequencing the genomes of 1000 actinobacteria strains.</title>
        <authorList>
            <person name="Klenk H.-P."/>
        </authorList>
    </citation>
    <scope>NUCLEOTIDE SEQUENCE [LARGE SCALE GENOMIC DNA]</scope>
    <source>
        <strain evidence="13 16">DSM 15626</strain>
    </source>
</reference>
<accession>A0A7Y4P2R8</accession>
<comment type="cofactor">
    <cofactor evidence="1 11">
        <name>Mg(2+)</name>
        <dbReference type="ChEBI" id="CHEBI:18420"/>
    </cofactor>
</comment>
<dbReference type="InterPro" id="IPR005110">
    <property type="entry name" value="MoeA_linker/N"/>
</dbReference>
<keyword evidence="9 11" id="KW-0501">Molybdenum cofactor biosynthesis</keyword>
<evidence type="ECO:0000313" key="13">
    <source>
        <dbReference type="EMBL" id="MBB6571683.1"/>
    </source>
</evidence>
<organism evidence="14 15">
    <name type="scientific">Kribbella sandramycini</name>
    <dbReference type="NCBI Taxonomy" id="60450"/>
    <lineage>
        <taxon>Bacteria</taxon>
        <taxon>Bacillati</taxon>
        <taxon>Actinomycetota</taxon>
        <taxon>Actinomycetes</taxon>
        <taxon>Propionibacteriales</taxon>
        <taxon>Kribbellaceae</taxon>
        <taxon>Kribbella</taxon>
    </lineage>
</organism>
<dbReference type="Gene3D" id="2.170.190.11">
    <property type="entry name" value="Molybdopterin biosynthesis moea protein, domain 3"/>
    <property type="match status" value="1"/>
</dbReference>
<evidence type="ECO:0000256" key="1">
    <source>
        <dbReference type="ARBA" id="ARBA00001946"/>
    </source>
</evidence>
<dbReference type="Pfam" id="PF03454">
    <property type="entry name" value="MoeA_C"/>
    <property type="match status" value="1"/>
</dbReference>
<sequence length="406" mass="42824">MRRSVDEHLEAVLGRLTALPAFDQPLLEALGLVLAEDIVSGVSLPSFDNSAMDGYAVRAEDLAGATSETAITLPVVGEQRAGRSEPIVVTPGTCVRIMTGAPMPRGADSVVPVEWTDGGTVHVRITQQPPLGGSVRRAAEDLQAGQQVLSRDTLIGPRQVAVLAAVGRARVKARPRPRVVVVSTGSELRELGGPLGEGQIYDSNSYTMAACARDAGAEVYRVGIVDDDPKKIMDTLNDQLSRADLVVTTGGVSKGAYDIVKEVLSQTGTVDFPEVAMQPGKPQGFGLLGDVPIFTLPGNPVSAYVSFEVFVRPALRKLMGQMPYQRALARGVSLDGFSSPAGKRQFVRAAARSGDEGWMASTVGGHGSHLLGGLSRANALIVVPEDVTSVRAGDQVELLLLDEENR</sequence>
<dbReference type="Proteomes" id="UP000534306">
    <property type="component" value="Unassembled WGS sequence"/>
</dbReference>
<dbReference type="InterPro" id="IPR005111">
    <property type="entry name" value="MoeA_C_domain_IV"/>
</dbReference>
<dbReference type="FunFam" id="3.40.980.10:FF:000004">
    <property type="entry name" value="Molybdopterin molybdenumtransferase"/>
    <property type="match status" value="1"/>
</dbReference>
<dbReference type="SUPFAM" id="SSF63882">
    <property type="entry name" value="MoeA N-terminal region -like"/>
    <property type="match status" value="1"/>
</dbReference>
<dbReference type="InterPro" id="IPR001453">
    <property type="entry name" value="MoaB/Mog_dom"/>
</dbReference>
<dbReference type="SUPFAM" id="SSF63867">
    <property type="entry name" value="MoeA C-terminal domain-like"/>
    <property type="match status" value="1"/>
</dbReference>
<dbReference type="InterPro" id="IPR036425">
    <property type="entry name" value="MoaB/Mog-like_dom_sf"/>
</dbReference>
<dbReference type="EMBL" id="JABJRC010000008">
    <property type="protein sequence ID" value="NOL44328.1"/>
    <property type="molecule type" value="Genomic_DNA"/>
</dbReference>
<comment type="pathway">
    <text evidence="3 11">Cofactor biosynthesis; molybdopterin biosynthesis.</text>
</comment>
<evidence type="ECO:0000259" key="12">
    <source>
        <dbReference type="SMART" id="SM00852"/>
    </source>
</evidence>
<feature type="domain" description="MoaB/Mog" evidence="12">
    <location>
        <begin position="180"/>
        <end position="317"/>
    </location>
</feature>
<dbReference type="PANTHER" id="PTHR10192">
    <property type="entry name" value="MOLYBDOPTERIN BIOSYNTHESIS PROTEIN"/>
    <property type="match status" value="1"/>
</dbReference>
<gene>
    <name evidence="13" type="ORF">HNR71_007320</name>
    <name evidence="14" type="ORF">HPO96_29175</name>
</gene>
<dbReference type="Gene3D" id="2.40.340.10">
    <property type="entry name" value="MoeA, C-terminal, domain IV"/>
    <property type="match status" value="1"/>
</dbReference>
<dbReference type="InterPro" id="IPR036135">
    <property type="entry name" value="MoeA_linker/N_sf"/>
</dbReference>
<dbReference type="SUPFAM" id="SSF53218">
    <property type="entry name" value="Molybdenum cofactor biosynthesis proteins"/>
    <property type="match status" value="1"/>
</dbReference>
<dbReference type="FunFam" id="2.170.190.11:FF:000001">
    <property type="entry name" value="Molybdopterin molybdenumtransferase"/>
    <property type="match status" value="1"/>
</dbReference>
<evidence type="ECO:0000256" key="2">
    <source>
        <dbReference type="ARBA" id="ARBA00002901"/>
    </source>
</evidence>
<keyword evidence="5 11" id="KW-0500">Molybdenum</keyword>
<keyword evidence="7 11" id="KW-0479">Metal-binding</keyword>